<accession>K6VMZ2</accession>
<keyword evidence="2" id="KW-1185">Reference proteome</keyword>
<reference evidence="1 2" key="1">
    <citation type="submission" date="2012-08" db="EMBL/GenBank/DDBJ databases">
        <title>Whole genome shotgun sequence of Gordonia rhizosphera NBRC 16068.</title>
        <authorList>
            <person name="Takarada H."/>
            <person name="Isaki S."/>
            <person name="Hosoyama A."/>
            <person name="Tsuchikane K."/>
            <person name="Katsumata H."/>
            <person name="Baba S."/>
            <person name="Ohji S."/>
            <person name="Yamazaki S."/>
            <person name="Fujita N."/>
        </authorList>
    </citation>
    <scope>NUCLEOTIDE SEQUENCE [LARGE SCALE GENOMIC DNA]</scope>
    <source>
        <strain evidence="1 2">NBRC 16068</strain>
    </source>
</reference>
<organism evidence="1 2">
    <name type="scientific">Gordonia rhizosphera NBRC 16068</name>
    <dbReference type="NCBI Taxonomy" id="1108045"/>
    <lineage>
        <taxon>Bacteria</taxon>
        <taxon>Bacillati</taxon>
        <taxon>Actinomycetota</taxon>
        <taxon>Actinomycetes</taxon>
        <taxon>Mycobacteriales</taxon>
        <taxon>Gordoniaceae</taxon>
        <taxon>Gordonia</taxon>
    </lineage>
</organism>
<comment type="caution">
    <text evidence="1">The sequence shown here is derived from an EMBL/GenBank/DDBJ whole genome shotgun (WGS) entry which is preliminary data.</text>
</comment>
<sequence length="94" mass="9773">MPPAARPVSAVVTTAHAIAVGASGPGPRVCLDPDQHQRAVTMGRELGVDHPTTSDSQAFHSILTTRNAYSFRVQSSQTKSIEGQGVTGFILACG</sequence>
<evidence type="ECO:0000313" key="1">
    <source>
        <dbReference type="EMBL" id="GAB88260.1"/>
    </source>
</evidence>
<protein>
    <submittedName>
        <fullName evidence="1">Uncharacterized protein</fullName>
    </submittedName>
</protein>
<dbReference type="EMBL" id="BAHC01000011">
    <property type="protein sequence ID" value="GAB88260.1"/>
    <property type="molecule type" value="Genomic_DNA"/>
</dbReference>
<name>K6VMZ2_9ACTN</name>
<proteinExistence type="predicted"/>
<dbReference type="Proteomes" id="UP000008363">
    <property type="component" value="Unassembled WGS sequence"/>
</dbReference>
<evidence type="ECO:0000313" key="2">
    <source>
        <dbReference type="Proteomes" id="UP000008363"/>
    </source>
</evidence>
<gene>
    <name evidence="1" type="ORF">GORHZ_011_00320</name>
</gene>
<dbReference type="AlphaFoldDB" id="K6VMZ2"/>